<dbReference type="EC" id="4.1.2.13" evidence="4"/>
<keyword evidence="5" id="KW-0324">Glycolysis</keyword>
<evidence type="ECO:0000256" key="3">
    <source>
        <dbReference type="ARBA" id="ARBA00010387"/>
    </source>
</evidence>
<evidence type="ECO:0000256" key="6">
    <source>
        <dbReference type="ARBA" id="ARBA00023239"/>
    </source>
</evidence>
<comment type="caution">
    <text evidence="7">The sequence shown here is derived from an EMBL/GenBank/DDBJ whole genome shotgun (WGS) entry which is preliminary data.</text>
</comment>
<evidence type="ECO:0000313" key="7">
    <source>
        <dbReference type="EMBL" id="KAF9587384.1"/>
    </source>
</evidence>
<comment type="similarity">
    <text evidence="3">Belongs to the class I fructose-bisphosphate aldolase family.</text>
</comment>
<sequence>MYTPGRGILDADESTGTIGKRLSNINILMRMLMVWPGMPSSVKKMVWFQSLSQRSWLMDLMTLTVVFDVDRSSTCYCYKALNDHKVLLKGTLLKPNMVTPGSYAKKVVFLSVTNEEQATINLNAMNQLKGKKPWSLSFSFGRALRQSTLKAWSGKVENVERSGLPSSQGVRQTREATLGTYKGDVAVGDGA</sequence>
<evidence type="ECO:0000256" key="1">
    <source>
        <dbReference type="ARBA" id="ARBA00000441"/>
    </source>
</evidence>
<gene>
    <name evidence="7" type="ORF">IFM89_001484</name>
</gene>
<dbReference type="GO" id="GO:0004332">
    <property type="term" value="F:fructose-bisphosphate aldolase activity"/>
    <property type="evidence" value="ECO:0007669"/>
    <property type="project" value="UniProtKB-EC"/>
</dbReference>
<name>A0A835GU58_9MAGN</name>
<comment type="pathway">
    <text evidence="2">Carbohydrate degradation; glycolysis; D-glyceraldehyde 3-phosphate and glycerone phosphate from D-glucose: step 4/4.</text>
</comment>
<evidence type="ECO:0000313" key="8">
    <source>
        <dbReference type="Proteomes" id="UP000631114"/>
    </source>
</evidence>
<proteinExistence type="inferred from homology"/>
<dbReference type="Pfam" id="PF00274">
    <property type="entry name" value="Glycolytic"/>
    <property type="match status" value="3"/>
</dbReference>
<dbReference type="EMBL" id="JADFTS010000009">
    <property type="protein sequence ID" value="KAF9587384.1"/>
    <property type="molecule type" value="Genomic_DNA"/>
</dbReference>
<dbReference type="OrthoDB" id="36455at2759"/>
<dbReference type="InterPro" id="IPR000741">
    <property type="entry name" value="FBA_I"/>
</dbReference>
<dbReference type="SUPFAM" id="SSF51569">
    <property type="entry name" value="Aldolase"/>
    <property type="match status" value="1"/>
</dbReference>
<dbReference type="AlphaFoldDB" id="A0A835GU58"/>
<accession>A0A835GU58</accession>
<organism evidence="7 8">
    <name type="scientific">Coptis chinensis</name>
    <dbReference type="NCBI Taxonomy" id="261450"/>
    <lineage>
        <taxon>Eukaryota</taxon>
        <taxon>Viridiplantae</taxon>
        <taxon>Streptophyta</taxon>
        <taxon>Embryophyta</taxon>
        <taxon>Tracheophyta</taxon>
        <taxon>Spermatophyta</taxon>
        <taxon>Magnoliopsida</taxon>
        <taxon>Ranunculales</taxon>
        <taxon>Ranunculaceae</taxon>
        <taxon>Coptidoideae</taxon>
        <taxon>Coptis</taxon>
    </lineage>
</organism>
<keyword evidence="6" id="KW-0456">Lyase</keyword>
<dbReference type="UniPathway" id="UPA00109">
    <property type="reaction ID" value="UER00183"/>
</dbReference>
<reference evidence="7 8" key="1">
    <citation type="submission" date="2020-10" db="EMBL/GenBank/DDBJ databases">
        <title>The Coptis chinensis genome and diversification of protoberbering-type alkaloids.</title>
        <authorList>
            <person name="Wang B."/>
            <person name="Shu S."/>
            <person name="Song C."/>
            <person name="Liu Y."/>
        </authorList>
    </citation>
    <scope>NUCLEOTIDE SEQUENCE [LARGE SCALE GENOMIC DNA]</scope>
    <source>
        <strain evidence="7">HL-2020</strain>
        <tissue evidence="7">Leaf</tissue>
    </source>
</reference>
<dbReference type="Proteomes" id="UP000631114">
    <property type="component" value="Unassembled WGS sequence"/>
</dbReference>
<dbReference type="Gene3D" id="3.20.20.70">
    <property type="entry name" value="Aldolase class I"/>
    <property type="match status" value="2"/>
</dbReference>
<dbReference type="InterPro" id="IPR013785">
    <property type="entry name" value="Aldolase_TIM"/>
</dbReference>
<keyword evidence="8" id="KW-1185">Reference proteome</keyword>
<comment type="catalytic activity">
    <reaction evidence="1">
        <text>beta-D-fructose 1,6-bisphosphate = D-glyceraldehyde 3-phosphate + dihydroxyacetone phosphate</text>
        <dbReference type="Rhea" id="RHEA:14729"/>
        <dbReference type="ChEBI" id="CHEBI:32966"/>
        <dbReference type="ChEBI" id="CHEBI:57642"/>
        <dbReference type="ChEBI" id="CHEBI:59776"/>
        <dbReference type="EC" id="4.1.2.13"/>
    </reaction>
</comment>
<evidence type="ECO:0000256" key="5">
    <source>
        <dbReference type="ARBA" id="ARBA00023152"/>
    </source>
</evidence>
<dbReference type="GO" id="GO:0006096">
    <property type="term" value="P:glycolytic process"/>
    <property type="evidence" value="ECO:0007669"/>
    <property type="project" value="UniProtKB-UniPathway"/>
</dbReference>
<evidence type="ECO:0000256" key="2">
    <source>
        <dbReference type="ARBA" id="ARBA00004714"/>
    </source>
</evidence>
<protein>
    <recommendedName>
        <fullName evidence="4">fructose-bisphosphate aldolase</fullName>
        <ecNumber evidence="4">4.1.2.13</ecNumber>
    </recommendedName>
</protein>
<evidence type="ECO:0000256" key="4">
    <source>
        <dbReference type="ARBA" id="ARBA00013068"/>
    </source>
</evidence>
<dbReference type="PANTHER" id="PTHR11627">
    <property type="entry name" value="FRUCTOSE-BISPHOSPHATE ALDOLASE"/>
    <property type="match status" value="1"/>
</dbReference>